<sequence length="336" mass="37558">MLQPNSFSHKFSILLIMTVLILNLNTGWCQTSTNGRVLTGAAVLAGTLLGDDWSRLKAEELGSLEVYDYYNWEYEQLSWWNPYSKFKAWSKQKSAKKIYLNRFEKRRDLEVEMAKGSNSSTIKDLTDIAGQISGTILDIGELFGSKKATTKKGLIKASRELEDARYAHETAGFLGKFKTLGPMKEKQKAFENAENAYTAAWGKTPGTGADLFLSREKQVALVDIIEENTEEKSKRLARNRFKKFVGIDVDPAEQRDKDIEQAKNMAGDIINALKGKKAENSSDSSGIEAVRVQLNAANAKYTELLSTGRSSEAAQYHASVIRPLMDKMEKALSQMK</sequence>
<evidence type="ECO:0000313" key="1">
    <source>
        <dbReference type="EMBL" id="PKK89660.1"/>
    </source>
</evidence>
<protein>
    <submittedName>
        <fullName evidence="1">Uncharacterized protein</fullName>
    </submittedName>
</protein>
<name>A0A2N1PMW4_9BACT</name>
<comment type="caution">
    <text evidence="1">The sequence shown here is derived from an EMBL/GenBank/DDBJ whole genome shotgun (WGS) entry which is preliminary data.</text>
</comment>
<organism evidence="1 2">
    <name type="scientific">Candidatus Wallbacteria bacterium HGW-Wallbacteria-1</name>
    <dbReference type="NCBI Taxonomy" id="2013854"/>
    <lineage>
        <taxon>Bacteria</taxon>
        <taxon>Candidatus Walliibacteriota</taxon>
    </lineage>
</organism>
<evidence type="ECO:0000313" key="2">
    <source>
        <dbReference type="Proteomes" id="UP000233256"/>
    </source>
</evidence>
<proteinExistence type="predicted"/>
<dbReference type="AlphaFoldDB" id="A0A2N1PMW4"/>
<reference evidence="1 2" key="1">
    <citation type="journal article" date="2017" name="ISME J.">
        <title>Potential for microbial H2 and metal transformations associated with novel bacteria and archaea in deep terrestrial subsurface sediments.</title>
        <authorList>
            <person name="Hernsdorf A.W."/>
            <person name="Amano Y."/>
            <person name="Miyakawa K."/>
            <person name="Ise K."/>
            <person name="Suzuki Y."/>
            <person name="Anantharaman K."/>
            <person name="Probst A."/>
            <person name="Burstein D."/>
            <person name="Thomas B.C."/>
            <person name="Banfield J.F."/>
        </authorList>
    </citation>
    <scope>NUCLEOTIDE SEQUENCE [LARGE SCALE GENOMIC DNA]</scope>
    <source>
        <strain evidence="1">HGW-Wallbacteria-1</strain>
    </source>
</reference>
<dbReference type="EMBL" id="PGXC01000014">
    <property type="protein sequence ID" value="PKK89660.1"/>
    <property type="molecule type" value="Genomic_DNA"/>
</dbReference>
<gene>
    <name evidence="1" type="ORF">CVV64_13360</name>
</gene>
<dbReference type="Proteomes" id="UP000233256">
    <property type="component" value="Unassembled WGS sequence"/>
</dbReference>
<accession>A0A2N1PMW4</accession>